<gene>
    <name evidence="2" type="ORF">BU251_09120</name>
</gene>
<accession>A0A410P6Y9</accession>
<organism evidence="2 3">
    <name type="scientific">Velamenicoccus archaeovorus</name>
    <dbReference type="NCBI Taxonomy" id="1930593"/>
    <lineage>
        <taxon>Bacteria</taxon>
        <taxon>Pseudomonadati</taxon>
        <taxon>Candidatus Omnitrophota</taxon>
        <taxon>Candidatus Velamenicoccus</taxon>
    </lineage>
</organism>
<dbReference type="KEGG" id="vai:BU251_09120"/>
<dbReference type="EMBL" id="CP019384">
    <property type="protein sequence ID" value="QAT17872.1"/>
    <property type="molecule type" value="Genomic_DNA"/>
</dbReference>
<dbReference type="AlphaFoldDB" id="A0A410P6Y9"/>
<sequence>MSKINGAVFISVLFLAMTFMPGKVFAHCDTMDGPVVKDAQVALEKNDVTPILKWVKKDAESEVRSAFQMATVERTKNPQNKEASEKKFFETLIRIHRAGEGASFTGLKPAGEVEPIVAEADKAFDAGSVTELTDKMTHHLTEGVTERFNRAIETRKHKDESVETGREYVEAYVQYIHYVEGIHTAIAGKGGHHEETMQAEHEDHDTKQTRE</sequence>
<dbReference type="InterPro" id="IPR045613">
    <property type="entry name" value="DUF6448"/>
</dbReference>
<dbReference type="Proteomes" id="UP000287243">
    <property type="component" value="Chromosome"/>
</dbReference>
<dbReference type="RefSeq" id="WP_194946678.1">
    <property type="nucleotide sequence ID" value="NZ_CP019384.1"/>
</dbReference>
<reference evidence="2 3" key="1">
    <citation type="submission" date="2017-01" db="EMBL/GenBank/DDBJ databases">
        <title>First insights into the biology of 'candidatus Vampirococcus archaeovorus'.</title>
        <authorList>
            <person name="Kizina J."/>
            <person name="Jordan S."/>
            <person name="Stueber K."/>
            <person name="Reinhardt R."/>
            <person name="Harder J."/>
        </authorList>
    </citation>
    <scope>NUCLEOTIDE SEQUENCE [LARGE SCALE GENOMIC DNA]</scope>
    <source>
        <strain evidence="2 3">LiM</strain>
    </source>
</reference>
<evidence type="ECO:0000256" key="1">
    <source>
        <dbReference type="SAM" id="MobiDB-lite"/>
    </source>
</evidence>
<dbReference type="Pfam" id="PF20046">
    <property type="entry name" value="DUF6448"/>
    <property type="match status" value="1"/>
</dbReference>
<name>A0A410P6Y9_VELA1</name>
<protein>
    <submittedName>
        <fullName evidence="2">Uncharacterized protein</fullName>
    </submittedName>
</protein>
<keyword evidence="3" id="KW-1185">Reference proteome</keyword>
<feature type="region of interest" description="Disordered" evidence="1">
    <location>
        <begin position="190"/>
        <end position="211"/>
    </location>
</feature>
<feature type="compositionally biased region" description="Basic and acidic residues" evidence="1">
    <location>
        <begin position="191"/>
        <end position="211"/>
    </location>
</feature>
<evidence type="ECO:0000313" key="3">
    <source>
        <dbReference type="Proteomes" id="UP000287243"/>
    </source>
</evidence>
<evidence type="ECO:0000313" key="2">
    <source>
        <dbReference type="EMBL" id="QAT17872.1"/>
    </source>
</evidence>
<proteinExistence type="predicted"/>